<dbReference type="Proteomes" id="UP000265566">
    <property type="component" value="Chromosome 5"/>
</dbReference>
<gene>
    <name evidence="11" type="ORF">MtrunA17_Chr5g0428221</name>
</gene>
<proteinExistence type="inferred from homology"/>
<dbReference type="AlphaFoldDB" id="A0A396HSJ8"/>
<dbReference type="InterPro" id="IPR048538">
    <property type="entry name" value="Rrn7_cyclin_C"/>
</dbReference>
<evidence type="ECO:0000256" key="1">
    <source>
        <dbReference type="ARBA" id="ARBA00004604"/>
    </source>
</evidence>
<evidence type="ECO:0000256" key="3">
    <source>
        <dbReference type="ARBA" id="ARBA00022723"/>
    </source>
</evidence>
<evidence type="ECO:0000256" key="8">
    <source>
        <dbReference type="ARBA" id="ARBA00023163"/>
    </source>
</evidence>
<reference evidence="11" key="1">
    <citation type="journal article" date="2018" name="Nat. Plants">
        <title>Whole-genome landscape of Medicago truncatula symbiotic genes.</title>
        <authorList>
            <person name="Pecrix Y."/>
            <person name="Gamas P."/>
            <person name="Carrere S."/>
        </authorList>
    </citation>
    <scope>NUCLEOTIDE SEQUENCE</scope>
    <source>
        <tissue evidence="11">Leaves</tissue>
    </source>
</reference>
<evidence type="ECO:0000256" key="4">
    <source>
        <dbReference type="ARBA" id="ARBA00022771"/>
    </source>
</evidence>
<keyword evidence="7" id="KW-0238">DNA-binding</keyword>
<dbReference type="Gramene" id="rna31706">
    <property type="protein sequence ID" value="RHN56322.1"/>
    <property type="gene ID" value="gene31706"/>
</dbReference>
<sequence>MSHQFKCYVQAPASYTGTKARIICCINCSLHRLGVTSCELSCNAIAYRYLKKLSLPVEKILPYACRIYEWLMPPDLWLSFTKDYFRLPTHVCAVSILVIAIRILYNINGYGEWEKSLSCNVGDKDNGEMDTTFASHDEHFLVKVLLKIQ</sequence>
<dbReference type="InterPro" id="IPR033599">
    <property type="entry name" value="TAF1B/Rrn7"/>
</dbReference>
<name>A0A396HSJ8_MEDTR</name>
<keyword evidence="8" id="KW-0804">Transcription</keyword>
<evidence type="ECO:0000256" key="5">
    <source>
        <dbReference type="ARBA" id="ARBA00022833"/>
    </source>
</evidence>
<keyword evidence="6" id="KW-0805">Transcription regulation</keyword>
<keyword evidence="4" id="KW-0863">Zinc-finger</keyword>
<evidence type="ECO:0000256" key="9">
    <source>
        <dbReference type="ARBA" id="ARBA00023242"/>
    </source>
</evidence>
<dbReference type="PANTHER" id="PTHR31576:SF2">
    <property type="entry name" value="TATA BOX-BINDING PROTEIN-ASSOCIATED FACTOR RNA POLYMERASE I SUBUNIT B"/>
    <property type="match status" value="1"/>
</dbReference>
<evidence type="ECO:0000256" key="2">
    <source>
        <dbReference type="ARBA" id="ARBA00006899"/>
    </source>
</evidence>
<keyword evidence="9" id="KW-0539">Nucleus</keyword>
<dbReference type="GO" id="GO:0003743">
    <property type="term" value="F:translation initiation factor activity"/>
    <property type="evidence" value="ECO:0007669"/>
    <property type="project" value="UniProtKB-KW"/>
</dbReference>
<evidence type="ECO:0000259" key="10">
    <source>
        <dbReference type="Pfam" id="PF20645"/>
    </source>
</evidence>
<comment type="similarity">
    <text evidence="2">Belongs to the RRN7/TAF1B family.</text>
</comment>
<dbReference type="EMBL" id="PSQE01000005">
    <property type="protein sequence ID" value="RHN56322.1"/>
    <property type="molecule type" value="Genomic_DNA"/>
</dbReference>
<keyword evidence="3" id="KW-0479">Metal-binding</keyword>
<keyword evidence="11" id="KW-0396">Initiation factor</keyword>
<organism evidence="11">
    <name type="scientific">Medicago truncatula</name>
    <name type="common">Barrel medic</name>
    <name type="synonym">Medicago tribuloides</name>
    <dbReference type="NCBI Taxonomy" id="3880"/>
    <lineage>
        <taxon>Eukaryota</taxon>
        <taxon>Viridiplantae</taxon>
        <taxon>Streptophyta</taxon>
        <taxon>Embryophyta</taxon>
        <taxon>Tracheophyta</taxon>
        <taxon>Spermatophyta</taxon>
        <taxon>Magnoliopsida</taxon>
        <taxon>eudicotyledons</taxon>
        <taxon>Gunneridae</taxon>
        <taxon>Pentapetalae</taxon>
        <taxon>rosids</taxon>
        <taxon>fabids</taxon>
        <taxon>Fabales</taxon>
        <taxon>Fabaceae</taxon>
        <taxon>Papilionoideae</taxon>
        <taxon>50 kb inversion clade</taxon>
        <taxon>NPAAA clade</taxon>
        <taxon>Hologalegina</taxon>
        <taxon>IRL clade</taxon>
        <taxon>Trifolieae</taxon>
        <taxon>Medicago</taxon>
    </lineage>
</organism>
<evidence type="ECO:0000313" key="11">
    <source>
        <dbReference type="EMBL" id="RHN56322.1"/>
    </source>
</evidence>
<feature type="domain" description="Rrn7/TAF1B C-terminal cyclin" evidence="10">
    <location>
        <begin position="30"/>
        <end position="118"/>
    </location>
</feature>
<dbReference type="GO" id="GO:0008270">
    <property type="term" value="F:zinc ion binding"/>
    <property type="evidence" value="ECO:0007669"/>
    <property type="project" value="UniProtKB-KW"/>
</dbReference>
<keyword evidence="11" id="KW-0648">Protein biosynthesis</keyword>
<evidence type="ECO:0000256" key="6">
    <source>
        <dbReference type="ARBA" id="ARBA00023015"/>
    </source>
</evidence>
<comment type="subcellular location">
    <subcellularLocation>
        <location evidence="1">Nucleus</location>
        <location evidence="1">Nucleolus</location>
    </subcellularLocation>
</comment>
<keyword evidence="5" id="KW-0862">Zinc</keyword>
<evidence type="ECO:0000256" key="7">
    <source>
        <dbReference type="ARBA" id="ARBA00023125"/>
    </source>
</evidence>
<comment type="caution">
    <text evidence="11">The sequence shown here is derived from an EMBL/GenBank/DDBJ whole genome shotgun (WGS) entry which is preliminary data.</text>
</comment>
<dbReference type="GO" id="GO:0070860">
    <property type="term" value="C:RNA polymerase I core factor complex"/>
    <property type="evidence" value="ECO:0007669"/>
    <property type="project" value="InterPro"/>
</dbReference>
<dbReference type="GO" id="GO:0001164">
    <property type="term" value="F:RNA polymerase I core promoter sequence-specific DNA binding"/>
    <property type="evidence" value="ECO:0007669"/>
    <property type="project" value="InterPro"/>
</dbReference>
<accession>A0A396HSJ8</accession>
<dbReference type="Pfam" id="PF20645">
    <property type="entry name" value="Rrn7_cyclin_C"/>
    <property type="match status" value="1"/>
</dbReference>
<dbReference type="PANTHER" id="PTHR31576">
    <property type="entry name" value="TATA BOX-BINDING PROTEIN-ASSOCIATED FACTOR RNA POLYMERASE I SUBUNIT B"/>
    <property type="match status" value="1"/>
</dbReference>
<protein>
    <submittedName>
        <fullName evidence="11">Putative RNA polymerase I transcription initiation factor TAF1B/Rrn7</fullName>
    </submittedName>
</protein>